<feature type="region of interest" description="Disordered" evidence="1">
    <location>
        <begin position="1"/>
        <end position="61"/>
    </location>
</feature>
<dbReference type="Proteomes" id="UP000800097">
    <property type="component" value="Unassembled WGS sequence"/>
</dbReference>
<keyword evidence="3" id="KW-1185">Reference proteome</keyword>
<dbReference type="AlphaFoldDB" id="A0A6A6J782"/>
<dbReference type="GeneID" id="54552485"/>
<feature type="compositionally biased region" description="Polar residues" evidence="1">
    <location>
        <begin position="16"/>
        <end position="32"/>
    </location>
</feature>
<evidence type="ECO:0000313" key="2">
    <source>
        <dbReference type="EMBL" id="KAF2272013.1"/>
    </source>
</evidence>
<dbReference type="EMBL" id="ML986528">
    <property type="protein sequence ID" value="KAF2272013.1"/>
    <property type="molecule type" value="Genomic_DNA"/>
</dbReference>
<sequence>MHTPRPHKSPFPSLPHPTQTASTPYPNRNYTYHSLFPPPPGRGKDTRHPPRPQWNPLSPQS</sequence>
<name>A0A6A6J782_WESOR</name>
<accession>A0A6A6J782</accession>
<evidence type="ECO:0000256" key="1">
    <source>
        <dbReference type="SAM" id="MobiDB-lite"/>
    </source>
</evidence>
<dbReference type="RefSeq" id="XP_033649552.1">
    <property type="nucleotide sequence ID" value="XM_033799310.1"/>
</dbReference>
<proteinExistence type="predicted"/>
<protein>
    <submittedName>
        <fullName evidence="2">Uncharacterized protein</fullName>
    </submittedName>
</protein>
<organism evidence="2 3">
    <name type="scientific">Westerdykella ornata</name>
    <dbReference type="NCBI Taxonomy" id="318751"/>
    <lineage>
        <taxon>Eukaryota</taxon>
        <taxon>Fungi</taxon>
        <taxon>Dikarya</taxon>
        <taxon>Ascomycota</taxon>
        <taxon>Pezizomycotina</taxon>
        <taxon>Dothideomycetes</taxon>
        <taxon>Pleosporomycetidae</taxon>
        <taxon>Pleosporales</taxon>
        <taxon>Sporormiaceae</taxon>
        <taxon>Westerdykella</taxon>
    </lineage>
</organism>
<gene>
    <name evidence="2" type="ORF">EI97DRAFT_437297</name>
</gene>
<evidence type="ECO:0000313" key="3">
    <source>
        <dbReference type="Proteomes" id="UP000800097"/>
    </source>
</evidence>
<reference evidence="2" key="1">
    <citation type="journal article" date="2020" name="Stud. Mycol.">
        <title>101 Dothideomycetes genomes: a test case for predicting lifestyles and emergence of pathogens.</title>
        <authorList>
            <person name="Haridas S."/>
            <person name="Albert R."/>
            <person name="Binder M."/>
            <person name="Bloem J."/>
            <person name="Labutti K."/>
            <person name="Salamov A."/>
            <person name="Andreopoulos B."/>
            <person name="Baker S."/>
            <person name="Barry K."/>
            <person name="Bills G."/>
            <person name="Bluhm B."/>
            <person name="Cannon C."/>
            <person name="Castanera R."/>
            <person name="Culley D."/>
            <person name="Daum C."/>
            <person name="Ezra D."/>
            <person name="Gonzalez J."/>
            <person name="Henrissat B."/>
            <person name="Kuo A."/>
            <person name="Liang C."/>
            <person name="Lipzen A."/>
            <person name="Lutzoni F."/>
            <person name="Magnuson J."/>
            <person name="Mondo S."/>
            <person name="Nolan M."/>
            <person name="Ohm R."/>
            <person name="Pangilinan J."/>
            <person name="Park H.-J."/>
            <person name="Ramirez L."/>
            <person name="Alfaro M."/>
            <person name="Sun H."/>
            <person name="Tritt A."/>
            <person name="Yoshinaga Y."/>
            <person name="Zwiers L.-H."/>
            <person name="Turgeon B."/>
            <person name="Goodwin S."/>
            <person name="Spatafora J."/>
            <person name="Crous P."/>
            <person name="Grigoriev I."/>
        </authorList>
    </citation>
    <scope>NUCLEOTIDE SEQUENCE</scope>
    <source>
        <strain evidence="2">CBS 379.55</strain>
    </source>
</reference>